<evidence type="ECO:0000313" key="1">
    <source>
        <dbReference type="EMBL" id="ATA82069.1"/>
    </source>
</evidence>
<accession>A0A250FAB1</accession>
<proteinExistence type="predicted"/>
<protein>
    <submittedName>
        <fullName evidence="1">Uncharacterized protein</fullName>
    </submittedName>
</protein>
<dbReference type="EMBL" id="CP022384">
    <property type="protein sequence ID" value="ATA82069.1"/>
    <property type="molecule type" value="Genomic_DNA"/>
</dbReference>
<dbReference type="AlphaFoldDB" id="A0A250FAB1"/>
<organism evidence="1 2">
    <name type="scientific">Capnocytophaga leadbetteri</name>
    <dbReference type="NCBI Taxonomy" id="327575"/>
    <lineage>
        <taxon>Bacteria</taxon>
        <taxon>Pseudomonadati</taxon>
        <taxon>Bacteroidota</taxon>
        <taxon>Flavobacteriia</taxon>
        <taxon>Flavobacteriales</taxon>
        <taxon>Flavobacteriaceae</taxon>
        <taxon>Capnocytophaga</taxon>
    </lineage>
</organism>
<gene>
    <name evidence="1" type="ORF">CGC53_06790</name>
</gene>
<dbReference type="KEGG" id="clk:CGC53_06790"/>
<evidence type="ECO:0000313" key="2">
    <source>
        <dbReference type="Proteomes" id="UP000217276"/>
    </source>
</evidence>
<dbReference type="Proteomes" id="UP000217276">
    <property type="component" value="Chromosome"/>
</dbReference>
<reference evidence="2" key="1">
    <citation type="submission" date="2017-06" db="EMBL/GenBank/DDBJ databases">
        <title>Capnocytophaga spp. assemblies.</title>
        <authorList>
            <person name="Gulvik C.A."/>
        </authorList>
    </citation>
    <scope>NUCLEOTIDE SEQUENCE [LARGE SCALE GENOMIC DNA]</scope>
    <source>
        <strain evidence="2">H6253</strain>
    </source>
</reference>
<keyword evidence="2" id="KW-1185">Reference proteome</keyword>
<name>A0A250FAB1_9FLAO</name>
<dbReference type="RefSeq" id="WP_095914129.1">
    <property type="nucleotide sequence ID" value="NZ_CAUUPF010000005.1"/>
</dbReference>
<sequence length="73" mass="8725">MLQATLYIPEEEEKFHIDIYEENGKSYQIAEVFVKNEKVVVNLYNNPNDTYKELDLEELLIVLQKSFDKLKQE</sequence>